<sequence length="56" mass="6543">MLWIVMLNVFCAFFAYNFFHIFPRPKSNSREYPQSSNSHSYSSIICNNATVKTKCT</sequence>
<evidence type="ECO:0000256" key="1">
    <source>
        <dbReference type="SAM" id="Phobius"/>
    </source>
</evidence>
<dbReference type="Proteomes" id="UP000036681">
    <property type="component" value="Unplaced"/>
</dbReference>
<keyword evidence="2" id="KW-1185">Reference proteome</keyword>
<reference evidence="3" key="1">
    <citation type="submission" date="2017-02" db="UniProtKB">
        <authorList>
            <consortium name="WormBaseParasite"/>
        </authorList>
    </citation>
    <scope>IDENTIFICATION</scope>
</reference>
<dbReference type="WBParaSite" id="ALUE_0002019101-mRNA-1">
    <property type="protein sequence ID" value="ALUE_0002019101-mRNA-1"/>
    <property type="gene ID" value="ALUE_0002019101"/>
</dbReference>
<keyword evidence="1" id="KW-0812">Transmembrane</keyword>
<protein>
    <submittedName>
        <fullName evidence="3">Secreted protein</fullName>
    </submittedName>
</protein>
<evidence type="ECO:0000313" key="3">
    <source>
        <dbReference type="WBParaSite" id="ALUE_0002019101-mRNA-1"/>
    </source>
</evidence>
<name>A0A0M3IN63_ASCLU</name>
<organism evidence="2 3">
    <name type="scientific">Ascaris lumbricoides</name>
    <name type="common">Giant roundworm</name>
    <dbReference type="NCBI Taxonomy" id="6252"/>
    <lineage>
        <taxon>Eukaryota</taxon>
        <taxon>Metazoa</taxon>
        <taxon>Ecdysozoa</taxon>
        <taxon>Nematoda</taxon>
        <taxon>Chromadorea</taxon>
        <taxon>Rhabditida</taxon>
        <taxon>Spirurina</taxon>
        <taxon>Ascaridomorpha</taxon>
        <taxon>Ascaridoidea</taxon>
        <taxon>Ascarididae</taxon>
        <taxon>Ascaris</taxon>
    </lineage>
</organism>
<dbReference type="AlphaFoldDB" id="A0A0M3IN63"/>
<proteinExistence type="predicted"/>
<accession>A0A0M3IN63</accession>
<keyword evidence="1" id="KW-0472">Membrane</keyword>
<feature type="transmembrane region" description="Helical" evidence="1">
    <location>
        <begin position="6"/>
        <end position="22"/>
    </location>
</feature>
<evidence type="ECO:0000313" key="2">
    <source>
        <dbReference type="Proteomes" id="UP000036681"/>
    </source>
</evidence>
<keyword evidence="1" id="KW-1133">Transmembrane helix</keyword>